<keyword evidence="1" id="KW-0732">Signal</keyword>
<protein>
    <recommendedName>
        <fullName evidence="2">DUF6850 domain-containing protein</fullName>
    </recommendedName>
</protein>
<evidence type="ECO:0000313" key="4">
    <source>
        <dbReference type="Proteomes" id="UP001184853"/>
    </source>
</evidence>
<dbReference type="EMBL" id="JAVDQS010000002">
    <property type="protein sequence ID" value="MDR6404278.1"/>
    <property type="molecule type" value="Genomic_DNA"/>
</dbReference>
<feature type="chain" id="PRO_5046395785" description="DUF6850 domain-containing protein" evidence="1">
    <location>
        <begin position="20"/>
        <end position="517"/>
    </location>
</feature>
<gene>
    <name evidence="3" type="ORF">J2781_001193</name>
</gene>
<dbReference type="Pfam" id="PF21012">
    <property type="entry name" value="DUF6850"/>
    <property type="match status" value="1"/>
</dbReference>
<reference evidence="3 4" key="1">
    <citation type="submission" date="2023-07" db="EMBL/GenBank/DDBJ databases">
        <title>Sorghum-associated microbial communities from plants grown in Nebraska, USA.</title>
        <authorList>
            <person name="Schachtman D."/>
        </authorList>
    </citation>
    <scope>NUCLEOTIDE SEQUENCE [LARGE SCALE GENOMIC DNA]</scope>
    <source>
        <strain evidence="3 4">DS1709</strain>
    </source>
</reference>
<keyword evidence="4" id="KW-1185">Reference proteome</keyword>
<evidence type="ECO:0000313" key="3">
    <source>
        <dbReference type="EMBL" id="MDR6404278.1"/>
    </source>
</evidence>
<sequence length="517" mass="59881">MKFKSFYLISFLSFGCASAQLNDSIFIPVNQVYYQQLGRIWDNPIQFSNQKFSDFTETNLSAKVKSLNMKRVQTAEETNEFGFNTQGIFNISDKLRLLGSFDYQFITEKGLGYNLTNERTEDQFVLNPNYLFVPKKANWETQNYHIKGGLSYKIWKGLELGATLDYRNQSSYRKSDPRPDISTADYSGKIFGGYRYKNHQLSVFGGLGRKSETYDLIAVNEAVNAPANPEYYVRFSNGYGRLILFPSYADYSYRTVGRNFGAGYSFENQKNFFNINFSYSKKMQDLFEKDASNNTYFEESLEKMKYRLVNYKTDANYWYKGNTMDFMSNVNFQSITGDNYNNAEFGQNYRMTLDRLSSANHFLLRDGKKIKFGASLEGVYNDFSAIDLLGMTYKYVKSLNLNLKFNKDIFYRDTQKINLEIGAMSYFPLSESLTYTPASSNTLLFDNVIKNDHEFDATSKLGPQFGLQFYQKITSKTDLKIFTNFATLFPLTKDFEQNTDYNGNPNLYFNAGISLFY</sequence>
<dbReference type="RefSeq" id="WP_115980823.1">
    <property type="nucleotide sequence ID" value="NZ_JAVDQS010000002.1"/>
</dbReference>
<feature type="domain" description="DUF6850" evidence="2">
    <location>
        <begin position="47"/>
        <end position="517"/>
    </location>
</feature>
<name>A0ABU1LC22_9FLAO</name>
<evidence type="ECO:0000259" key="2">
    <source>
        <dbReference type="Pfam" id="PF21012"/>
    </source>
</evidence>
<dbReference type="InterPro" id="IPR049236">
    <property type="entry name" value="DUF6850"/>
</dbReference>
<proteinExistence type="predicted"/>
<organism evidence="3 4">
    <name type="scientific">Chryseobacterium geocarposphaerae</name>
    <dbReference type="NCBI Taxonomy" id="1416776"/>
    <lineage>
        <taxon>Bacteria</taxon>
        <taxon>Pseudomonadati</taxon>
        <taxon>Bacteroidota</taxon>
        <taxon>Flavobacteriia</taxon>
        <taxon>Flavobacteriales</taxon>
        <taxon>Weeksellaceae</taxon>
        <taxon>Chryseobacterium group</taxon>
        <taxon>Chryseobacterium</taxon>
    </lineage>
</organism>
<comment type="caution">
    <text evidence="3">The sequence shown here is derived from an EMBL/GenBank/DDBJ whole genome shotgun (WGS) entry which is preliminary data.</text>
</comment>
<accession>A0ABU1LC22</accession>
<feature type="signal peptide" evidence="1">
    <location>
        <begin position="1"/>
        <end position="19"/>
    </location>
</feature>
<dbReference type="PROSITE" id="PS51257">
    <property type="entry name" value="PROKAR_LIPOPROTEIN"/>
    <property type="match status" value="1"/>
</dbReference>
<dbReference type="Proteomes" id="UP001184853">
    <property type="component" value="Unassembled WGS sequence"/>
</dbReference>
<evidence type="ECO:0000256" key="1">
    <source>
        <dbReference type="SAM" id="SignalP"/>
    </source>
</evidence>